<feature type="compositionally biased region" description="Low complexity" evidence="1">
    <location>
        <begin position="108"/>
        <end position="126"/>
    </location>
</feature>
<dbReference type="InterPro" id="IPR000210">
    <property type="entry name" value="BTB/POZ_dom"/>
</dbReference>
<feature type="compositionally biased region" description="Polar residues" evidence="1">
    <location>
        <begin position="500"/>
        <end position="513"/>
    </location>
</feature>
<feature type="region of interest" description="Disordered" evidence="1">
    <location>
        <begin position="32"/>
        <end position="64"/>
    </location>
</feature>
<evidence type="ECO:0000256" key="1">
    <source>
        <dbReference type="SAM" id="MobiDB-lite"/>
    </source>
</evidence>
<dbReference type="Proteomes" id="UP000027265">
    <property type="component" value="Unassembled WGS sequence"/>
</dbReference>
<evidence type="ECO:0000313" key="3">
    <source>
        <dbReference type="EMBL" id="KDQ59109.1"/>
    </source>
</evidence>
<name>A0A067PWM1_9AGAM</name>
<feature type="region of interest" description="Disordered" evidence="1">
    <location>
        <begin position="465"/>
        <end position="513"/>
    </location>
</feature>
<dbReference type="Gene3D" id="3.30.710.10">
    <property type="entry name" value="Potassium Channel Kv1.1, Chain A"/>
    <property type="match status" value="1"/>
</dbReference>
<protein>
    <recommendedName>
        <fullName evidence="2">BTB domain-containing protein</fullName>
    </recommendedName>
</protein>
<feature type="region of interest" description="Disordered" evidence="1">
    <location>
        <begin position="100"/>
        <end position="134"/>
    </location>
</feature>
<feature type="compositionally biased region" description="Pro residues" evidence="1">
    <location>
        <begin position="394"/>
        <end position="403"/>
    </location>
</feature>
<gene>
    <name evidence="3" type="ORF">JAAARDRAFT_33839</name>
</gene>
<evidence type="ECO:0000313" key="4">
    <source>
        <dbReference type="Proteomes" id="UP000027265"/>
    </source>
</evidence>
<dbReference type="EMBL" id="KL197716">
    <property type="protein sequence ID" value="KDQ59109.1"/>
    <property type="molecule type" value="Genomic_DNA"/>
</dbReference>
<feature type="domain" description="BTB" evidence="2">
    <location>
        <begin position="180"/>
        <end position="250"/>
    </location>
</feature>
<dbReference type="PROSITE" id="PS50097">
    <property type="entry name" value="BTB"/>
    <property type="match status" value="1"/>
</dbReference>
<feature type="region of interest" description="Disordered" evidence="1">
    <location>
        <begin position="378"/>
        <end position="405"/>
    </location>
</feature>
<reference evidence="4" key="1">
    <citation type="journal article" date="2014" name="Proc. Natl. Acad. Sci. U.S.A.">
        <title>Extensive sampling of basidiomycete genomes demonstrates inadequacy of the white-rot/brown-rot paradigm for wood decay fungi.</title>
        <authorList>
            <person name="Riley R."/>
            <person name="Salamov A.A."/>
            <person name="Brown D.W."/>
            <person name="Nagy L.G."/>
            <person name="Floudas D."/>
            <person name="Held B.W."/>
            <person name="Levasseur A."/>
            <person name="Lombard V."/>
            <person name="Morin E."/>
            <person name="Otillar R."/>
            <person name="Lindquist E.A."/>
            <person name="Sun H."/>
            <person name="LaButti K.M."/>
            <person name="Schmutz J."/>
            <person name="Jabbour D."/>
            <person name="Luo H."/>
            <person name="Baker S.E."/>
            <person name="Pisabarro A.G."/>
            <person name="Walton J.D."/>
            <person name="Blanchette R.A."/>
            <person name="Henrissat B."/>
            <person name="Martin F."/>
            <person name="Cullen D."/>
            <person name="Hibbett D.S."/>
            <person name="Grigoriev I.V."/>
        </authorList>
    </citation>
    <scope>NUCLEOTIDE SEQUENCE [LARGE SCALE GENOMIC DNA]</scope>
    <source>
        <strain evidence="4">MUCL 33604</strain>
    </source>
</reference>
<organism evidence="3 4">
    <name type="scientific">Jaapia argillacea MUCL 33604</name>
    <dbReference type="NCBI Taxonomy" id="933084"/>
    <lineage>
        <taxon>Eukaryota</taxon>
        <taxon>Fungi</taxon>
        <taxon>Dikarya</taxon>
        <taxon>Basidiomycota</taxon>
        <taxon>Agaricomycotina</taxon>
        <taxon>Agaricomycetes</taxon>
        <taxon>Agaricomycetidae</taxon>
        <taxon>Jaapiales</taxon>
        <taxon>Jaapiaceae</taxon>
        <taxon>Jaapia</taxon>
    </lineage>
</organism>
<dbReference type="HOGENOM" id="CLU_510040_0_0_1"/>
<sequence length="513" mass="56106">MDANGASFPGSPLTPEALQRLAQSLVPVLARELSTGSNAPMSDGREHGRYDGNAPPAPRDASYVPVYHHRPNAPSVSLPFIIPILGDAPQEAARNIANNSTGESTVQSSAPISSIPASSHPSSPDSSDLRRSWDYPLSDDLSRPPFHKEQIGTGALPPPPALETTIEDLGFTKHEKYFFSDGSLSILVEDTLFKVHLSFLIRDSALFENALSQPKQGTNGFHIVTLDGVKAVDFERFLGVIYPSRFDKHDASAFEEWSSILHLATQWGYESIRSLAIREIFPLCSPIDKIVLGRQYDISDWLRDAYIAVCERPEPITLEEAKRLGLEEVVKISKARHDLRDTLWVCSRSEVGEMVDRVLWNAPAVSGDDVIPQERDLEEDKAPGVSHEEHFPSPVAPASPPAPAGGWGVDSVTLPLAPWPEFPPLSPRPPACVEPPMALVPCPAVPEIPPRSPSVPPQVAELNRIPPAVEDGSEYARSSLSKAMKKKLREEQRRKLEPSNAWSLGTSPERTST</sequence>
<dbReference type="InterPro" id="IPR011333">
    <property type="entry name" value="SKP1/BTB/POZ_sf"/>
</dbReference>
<feature type="compositionally biased region" description="Basic and acidic residues" evidence="1">
    <location>
        <begin position="378"/>
        <end position="391"/>
    </location>
</feature>
<dbReference type="AlphaFoldDB" id="A0A067PWM1"/>
<dbReference type="InParanoid" id="A0A067PWM1"/>
<feature type="compositionally biased region" description="Basic and acidic residues" evidence="1">
    <location>
        <begin position="488"/>
        <end position="497"/>
    </location>
</feature>
<proteinExistence type="predicted"/>
<dbReference type="Pfam" id="PF00651">
    <property type="entry name" value="BTB"/>
    <property type="match status" value="1"/>
</dbReference>
<evidence type="ECO:0000259" key="2">
    <source>
        <dbReference type="PROSITE" id="PS50097"/>
    </source>
</evidence>
<keyword evidence="4" id="KW-1185">Reference proteome</keyword>
<accession>A0A067PWM1</accession>
<dbReference type="SUPFAM" id="SSF54695">
    <property type="entry name" value="POZ domain"/>
    <property type="match status" value="1"/>
</dbReference>
<dbReference type="OrthoDB" id="2367075at2759"/>
<dbReference type="STRING" id="933084.A0A067PWM1"/>